<feature type="non-terminal residue" evidence="1">
    <location>
        <position position="80"/>
    </location>
</feature>
<protein>
    <submittedName>
        <fullName evidence="1">Uncharacterized protein</fullName>
    </submittedName>
</protein>
<dbReference type="EMBL" id="OW152828">
    <property type="protein sequence ID" value="CAH2045773.1"/>
    <property type="molecule type" value="Genomic_DNA"/>
</dbReference>
<reference evidence="1" key="1">
    <citation type="submission" date="2022-03" db="EMBL/GenBank/DDBJ databases">
        <authorList>
            <person name="Martin H S."/>
        </authorList>
    </citation>
    <scope>NUCLEOTIDE SEQUENCE</scope>
</reference>
<name>A0ABN8I589_9NEOP</name>
<proteinExistence type="predicted"/>
<gene>
    <name evidence="1" type="ORF">IPOD504_LOCUS5224</name>
</gene>
<keyword evidence="2" id="KW-1185">Reference proteome</keyword>
<organism evidence="1 2">
    <name type="scientific">Iphiclides podalirius</name>
    <name type="common">scarce swallowtail</name>
    <dbReference type="NCBI Taxonomy" id="110791"/>
    <lineage>
        <taxon>Eukaryota</taxon>
        <taxon>Metazoa</taxon>
        <taxon>Ecdysozoa</taxon>
        <taxon>Arthropoda</taxon>
        <taxon>Hexapoda</taxon>
        <taxon>Insecta</taxon>
        <taxon>Pterygota</taxon>
        <taxon>Neoptera</taxon>
        <taxon>Endopterygota</taxon>
        <taxon>Lepidoptera</taxon>
        <taxon>Glossata</taxon>
        <taxon>Ditrysia</taxon>
        <taxon>Papilionoidea</taxon>
        <taxon>Papilionidae</taxon>
        <taxon>Papilioninae</taxon>
        <taxon>Iphiclides</taxon>
    </lineage>
</organism>
<evidence type="ECO:0000313" key="1">
    <source>
        <dbReference type="EMBL" id="CAH2045773.1"/>
    </source>
</evidence>
<dbReference type="Proteomes" id="UP000837857">
    <property type="component" value="Chromosome 16"/>
</dbReference>
<accession>A0ABN8I589</accession>
<sequence length="80" mass="8965">MNTTICQLCHHPRVAEFSEAIGRPSPMFAREDYRPPSLIDTGRNNSCLFSITHAAARFGSGTDRRARIRLEVSKTCENKA</sequence>
<evidence type="ECO:0000313" key="2">
    <source>
        <dbReference type="Proteomes" id="UP000837857"/>
    </source>
</evidence>